<keyword evidence="2" id="KW-1185">Reference proteome</keyword>
<dbReference type="Proteomes" id="UP000266188">
    <property type="component" value="Unassembled WGS sequence"/>
</dbReference>
<name>A0A3A2ZHQ7_9EURO</name>
<comment type="caution">
    <text evidence="1">The sequence shown here is derived from an EMBL/GenBank/DDBJ whole genome shotgun (WGS) entry which is preliminary data.</text>
</comment>
<dbReference type="AlphaFoldDB" id="A0A3A2ZHQ7"/>
<sequence>MNEKDHRLSRNTQVELESSSFQFLFEEDTGYAEALQCLRKGTHRMWSKCDEYGQLVKDLAHLENRSGDSGGKRLKIQAFFAKNDSMIRKRGQKYVTECSSGHEDFHDVLDFESRTLLEADHDSLSQSAEVLEMFCLMARDRTGPDGVAACYGQGQKWAYSNVIEMHGRVQIK</sequence>
<dbReference type="OrthoDB" id="294702at2759"/>
<gene>
    <name evidence="1" type="ORF">PHISCL_05087</name>
</gene>
<dbReference type="STRING" id="2070753.A0A3A2ZHQ7"/>
<protein>
    <submittedName>
        <fullName evidence="1">Uncharacterized protein</fullName>
    </submittedName>
</protein>
<dbReference type="EMBL" id="MVGC01000161">
    <property type="protein sequence ID" value="RJE22576.1"/>
    <property type="molecule type" value="Genomic_DNA"/>
</dbReference>
<evidence type="ECO:0000313" key="2">
    <source>
        <dbReference type="Proteomes" id="UP000266188"/>
    </source>
</evidence>
<accession>A0A3A2ZHQ7</accession>
<proteinExistence type="predicted"/>
<evidence type="ECO:0000313" key="1">
    <source>
        <dbReference type="EMBL" id="RJE22576.1"/>
    </source>
</evidence>
<organism evidence="1 2">
    <name type="scientific">Aspergillus sclerotialis</name>
    <dbReference type="NCBI Taxonomy" id="2070753"/>
    <lineage>
        <taxon>Eukaryota</taxon>
        <taxon>Fungi</taxon>
        <taxon>Dikarya</taxon>
        <taxon>Ascomycota</taxon>
        <taxon>Pezizomycotina</taxon>
        <taxon>Eurotiomycetes</taxon>
        <taxon>Eurotiomycetidae</taxon>
        <taxon>Eurotiales</taxon>
        <taxon>Aspergillaceae</taxon>
        <taxon>Aspergillus</taxon>
        <taxon>Aspergillus subgen. Polypaecilum</taxon>
    </lineage>
</organism>
<reference evidence="2" key="1">
    <citation type="submission" date="2017-02" db="EMBL/GenBank/DDBJ databases">
        <authorList>
            <person name="Tafer H."/>
            <person name="Lopandic K."/>
        </authorList>
    </citation>
    <scope>NUCLEOTIDE SEQUENCE [LARGE SCALE GENOMIC DNA]</scope>
    <source>
        <strain evidence="2">CBS 366.77</strain>
    </source>
</reference>